<dbReference type="OrthoDB" id="10044490at2759"/>
<evidence type="ECO:0000259" key="2">
    <source>
        <dbReference type="PROSITE" id="PS50105"/>
    </source>
</evidence>
<dbReference type="EMBL" id="KZ308137">
    <property type="protein sequence ID" value="KAG8222587.1"/>
    <property type="molecule type" value="Genomic_DNA"/>
</dbReference>
<feature type="compositionally biased region" description="Pro residues" evidence="1">
    <location>
        <begin position="172"/>
        <end position="185"/>
    </location>
</feature>
<sequence length="434" mass="49148">MIYNKLLFMWKLMSSKKLDTALLEVRGWTVDDVANVLQQNGLGDFEESFKKRNIDGDALLSLTEGMLVLWKRELGLPNIRKIGNFIEDVRREPDKYCVPIRSKPTARRTSHRISSWNTVFDSVIEYQNLDPNFDPHSRHSLDETISETLYENQIEEKSPANGDIQPDIPSVPAKPPIPARPPSMRPRPKVIHASTLPVPPIPDDNEHLKTFISYIKLPSLEEKDSYHTSESELYEIPNPDDISESTAESWEPSKNHWSPSIEPYEEKYCSAEYESIKETNGVEYYLHPSAVDTSPKPPLETTKHQLRELPEAPTPPVKPKGLTSNASVILPPSTVPPPRPLESKPVQVDDSEGDSFDAKSGRVEYVLKKVISGPPVVPGALPKKGSRWLNSVENIFPLIYSIIFFAASEKKRANTDAFRSIYTMLEYFLRSIDN</sequence>
<dbReference type="AlphaFoldDB" id="A0A8K0JTV1"/>
<evidence type="ECO:0000313" key="3">
    <source>
        <dbReference type="EMBL" id="KAG8222587.1"/>
    </source>
</evidence>
<reference evidence="3" key="1">
    <citation type="submission" date="2013-04" db="EMBL/GenBank/DDBJ databases">
        <authorList>
            <person name="Qu J."/>
            <person name="Murali S.C."/>
            <person name="Bandaranaike D."/>
            <person name="Bellair M."/>
            <person name="Blankenburg K."/>
            <person name="Chao H."/>
            <person name="Dinh H."/>
            <person name="Doddapaneni H."/>
            <person name="Downs B."/>
            <person name="Dugan-Rocha S."/>
            <person name="Elkadiri S."/>
            <person name="Gnanaolivu R.D."/>
            <person name="Hernandez B."/>
            <person name="Javaid M."/>
            <person name="Jayaseelan J.C."/>
            <person name="Lee S."/>
            <person name="Li M."/>
            <person name="Ming W."/>
            <person name="Munidasa M."/>
            <person name="Muniz J."/>
            <person name="Nguyen L."/>
            <person name="Ongeri F."/>
            <person name="Osuji N."/>
            <person name="Pu L.-L."/>
            <person name="Puazo M."/>
            <person name="Qu C."/>
            <person name="Quiroz J."/>
            <person name="Raj R."/>
            <person name="Weissenberger G."/>
            <person name="Xin Y."/>
            <person name="Zou X."/>
            <person name="Han Y."/>
            <person name="Richards S."/>
            <person name="Worley K."/>
            <person name="Muzny D."/>
            <person name="Gibbs R."/>
        </authorList>
    </citation>
    <scope>NUCLEOTIDE SEQUENCE</scope>
    <source>
        <strain evidence="3">Sampled in the wild</strain>
    </source>
</reference>
<dbReference type="PROSITE" id="PS50105">
    <property type="entry name" value="SAM_DOMAIN"/>
    <property type="match status" value="1"/>
</dbReference>
<proteinExistence type="predicted"/>
<reference evidence="3" key="2">
    <citation type="submission" date="2017-10" db="EMBL/GenBank/DDBJ databases">
        <title>Ladona fulva Genome sequencing and assembly.</title>
        <authorList>
            <person name="Murali S."/>
            <person name="Richards S."/>
            <person name="Bandaranaike D."/>
            <person name="Bellair M."/>
            <person name="Blankenburg K."/>
            <person name="Chao H."/>
            <person name="Dinh H."/>
            <person name="Doddapaneni H."/>
            <person name="Dugan-Rocha S."/>
            <person name="Elkadiri S."/>
            <person name="Gnanaolivu R."/>
            <person name="Hernandez B."/>
            <person name="Skinner E."/>
            <person name="Javaid M."/>
            <person name="Lee S."/>
            <person name="Li M."/>
            <person name="Ming W."/>
            <person name="Munidasa M."/>
            <person name="Muniz J."/>
            <person name="Nguyen L."/>
            <person name="Hughes D."/>
            <person name="Osuji N."/>
            <person name="Pu L.-L."/>
            <person name="Puazo M."/>
            <person name="Qu C."/>
            <person name="Quiroz J."/>
            <person name="Raj R."/>
            <person name="Weissenberger G."/>
            <person name="Xin Y."/>
            <person name="Zou X."/>
            <person name="Han Y."/>
            <person name="Worley K."/>
            <person name="Muzny D."/>
            <person name="Gibbs R."/>
        </authorList>
    </citation>
    <scope>NUCLEOTIDE SEQUENCE</scope>
    <source>
        <strain evidence="3">Sampled in the wild</strain>
    </source>
</reference>
<dbReference type="InterPro" id="IPR001660">
    <property type="entry name" value="SAM"/>
</dbReference>
<keyword evidence="4" id="KW-1185">Reference proteome</keyword>
<dbReference type="Pfam" id="PF00536">
    <property type="entry name" value="SAM_1"/>
    <property type="match status" value="1"/>
</dbReference>
<dbReference type="Gene3D" id="1.10.150.50">
    <property type="entry name" value="Transcription Factor, Ets-1"/>
    <property type="match status" value="1"/>
</dbReference>
<organism evidence="3 4">
    <name type="scientific">Ladona fulva</name>
    <name type="common">Scarce chaser dragonfly</name>
    <name type="synonym">Libellula fulva</name>
    <dbReference type="NCBI Taxonomy" id="123851"/>
    <lineage>
        <taxon>Eukaryota</taxon>
        <taxon>Metazoa</taxon>
        <taxon>Ecdysozoa</taxon>
        <taxon>Arthropoda</taxon>
        <taxon>Hexapoda</taxon>
        <taxon>Insecta</taxon>
        <taxon>Pterygota</taxon>
        <taxon>Palaeoptera</taxon>
        <taxon>Odonata</taxon>
        <taxon>Epiprocta</taxon>
        <taxon>Anisoptera</taxon>
        <taxon>Libelluloidea</taxon>
        <taxon>Libellulidae</taxon>
        <taxon>Ladona</taxon>
    </lineage>
</organism>
<dbReference type="Proteomes" id="UP000792457">
    <property type="component" value="Unassembled WGS sequence"/>
</dbReference>
<evidence type="ECO:0000313" key="4">
    <source>
        <dbReference type="Proteomes" id="UP000792457"/>
    </source>
</evidence>
<feature type="region of interest" description="Disordered" evidence="1">
    <location>
        <begin position="158"/>
        <end position="187"/>
    </location>
</feature>
<gene>
    <name evidence="3" type="ORF">J437_LFUL010430</name>
</gene>
<protein>
    <recommendedName>
        <fullName evidence="2">SAM domain-containing protein</fullName>
    </recommendedName>
</protein>
<dbReference type="InterPro" id="IPR013761">
    <property type="entry name" value="SAM/pointed_sf"/>
</dbReference>
<feature type="region of interest" description="Disordered" evidence="1">
    <location>
        <begin position="309"/>
        <end position="356"/>
    </location>
</feature>
<dbReference type="SUPFAM" id="SSF47769">
    <property type="entry name" value="SAM/Pointed domain"/>
    <property type="match status" value="1"/>
</dbReference>
<name>A0A8K0JTV1_LADFU</name>
<feature type="region of interest" description="Disordered" evidence="1">
    <location>
        <begin position="235"/>
        <end position="257"/>
    </location>
</feature>
<accession>A0A8K0JTV1</accession>
<feature type="domain" description="SAM" evidence="2">
    <location>
        <begin position="28"/>
        <end position="76"/>
    </location>
</feature>
<comment type="caution">
    <text evidence="3">The sequence shown here is derived from an EMBL/GenBank/DDBJ whole genome shotgun (WGS) entry which is preliminary data.</text>
</comment>
<evidence type="ECO:0000256" key="1">
    <source>
        <dbReference type="SAM" id="MobiDB-lite"/>
    </source>
</evidence>